<evidence type="ECO:0000313" key="2">
    <source>
        <dbReference type="EMBL" id="QBY65728.1"/>
    </source>
</evidence>
<gene>
    <name evidence="2" type="ORF">E5F22_24000</name>
</gene>
<feature type="coiled-coil region" evidence="1">
    <location>
        <begin position="38"/>
        <end position="87"/>
    </location>
</feature>
<sequence>MEGKTKREKTLYFIFLLLFWLLTIGLLKANSQKAQPTIEEIKNNMDLLELKIQVCDQEIEMHKIRPNSKEQEKCLDYKNEYKQTSQKYEIITTNNKVE</sequence>
<name>A0A4P7M7F6_SALSE</name>
<organism evidence="2 3">
    <name type="scientific">Salmonella senftenberg</name>
    <dbReference type="NCBI Taxonomy" id="28150"/>
    <lineage>
        <taxon>Bacteria</taxon>
        <taxon>Pseudomonadati</taxon>
        <taxon>Pseudomonadota</taxon>
        <taxon>Gammaproteobacteria</taxon>
        <taxon>Enterobacterales</taxon>
        <taxon>Enterobacteriaceae</taxon>
        <taxon>Salmonella</taxon>
    </lineage>
</organism>
<evidence type="ECO:0000256" key="1">
    <source>
        <dbReference type="SAM" id="Coils"/>
    </source>
</evidence>
<geneLocation type="plasmid" evidence="3">
    <name>psa20130280.1</name>
</geneLocation>
<dbReference type="EMBL" id="CP038594">
    <property type="protein sequence ID" value="QBY65728.1"/>
    <property type="molecule type" value="Genomic_DNA"/>
</dbReference>
<dbReference type="RefSeq" id="WP_058686746.1">
    <property type="nucleotide sequence ID" value="NZ_CP038592.1"/>
</dbReference>
<keyword evidence="1" id="KW-0175">Coiled coil</keyword>
<proteinExistence type="predicted"/>
<dbReference type="GeneID" id="39752397"/>
<accession>A0A4P7M7F6</accession>
<dbReference type="AlphaFoldDB" id="A0A4P7M7F6"/>
<reference evidence="2 3" key="1">
    <citation type="submission" date="2019-04" db="EMBL/GenBank/DDBJ databases">
        <title>Development of a multi-locus typing scheme for an Enterobacteriaceae linear plasmid that mediates inter-species transfer of flagella.</title>
        <authorList>
            <person name="Robertson J."/>
            <person name="Lin J."/>
            <person name="Wren-Hedegus A."/>
            <person name="Arya G."/>
            <person name="Carrillo C."/>
            <person name="Nash J.H.E."/>
        </authorList>
    </citation>
    <scope>NUCLEOTIDE SEQUENCE [LARGE SCALE GENOMIC DNA]</scope>
    <source>
        <strain evidence="2 3">SA20130280</strain>
        <plasmid evidence="3">psa20130280.1</plasmid>
    </source>
</reference>
<evidence type="ECO:0000313" key="3">
    <source>
        <dbReference type="Proteomes" id="UP000295223"/>
    </source>
</evidence>
<keyword evidence="2" id="KW-0614">Plasmid</keyword>
<protein>
    <submittedName>
        <fullName evidence="2">Uncharacterized protein</fullName>
    </submittedName>
</protein>
<dbReference type="Proteomes" id="UP000295223">
    <property type="component" value="Plasmid pSA20130280.1"/>
</dbReference>